<dbReference type="RefSeq" id="WP_136722755.1">
    <property type="nucleotide sequence ID" value="NZ_SUMC01000005.1"/>
</dbReference>
<protein>
    <submittedName>
        <fullName evidence="7">IS607 family transposase</fullName>
    </submittedName>
</protein>
<dbReference type="PROSITE" id="PS51736">
    <property type="entry name" value="RECOMBINASES_3"/>
    <property type="match status" value="1"/>
</dbReference>
<dbReference type="InterPro" id="IPR048046">
    <property type="entry name" value="Transpos_IS607"/>
</dbReference>
<evidence type="ECO:0000313" key="8">
    <source>
        <dbReference type="Proteomes" id="UP000305778"/>
    </source>
</evidence>
<evidence type="ECO:0000256" key="2">
    <source>
        <dbReference type="ARBA" id="ARBA00023125"/>
    </source>
</evidence>
<proteinExistence type="predicted"/>
<dbReference type="SMART" id="SM00857">
    <property type="entry name" value="Resolvase"/>
    <property type="match status" value="1"/>
</dbReference>
<evidence type="ECO:0000256" key="5">
    <source>
        <dbReference type="PROSITE-ProRule" id="PRU10137"/>
    </source>
</evidence>
<dbReference type="FunFam" id="3.40.50.1390:FF:000002">
    <property type="entry name" value="ORF1 in transposon ISC1904"/>
    <property type="match status" value="1"/>
</dbReference>
<dbReference type="Gene3D" id="1.10.287.2170">
    <property type="match status" value="1"/>
</dbReference>
<dbReference type="PANTHER" id="PTHR36172:SF1">
    <property type="entry name" value="RESOLVASE-RELATED"/>
    <property type="match status" value="1"/>
</dbReference>
<comment type="caution">
    <text evidence="7">The sequence shown here is derived from an EMBL/GenBank/DDBJ whole genome shotgun (WGS) entry which is preliminary data.</text>
</comment>
<organism evidence="7 8">
    <name type="scientific">Actinacidiphila oryziradicis</name>
    <dbReference type="NCBI Taxonomy" id="2571141"/>
    <lineage>
        <taxon>Bacteria</taxon>
        <taxon>Bacillati</taxon>
        <taxon>Actinomycetota</taxon>
        <taxon>Actinomycetes</taxon>
        <taxon>Kitasatosporales</taxon>
        <taxon>Streptomycetaceae</taxon>
        <taxon>Actinacidiphila</taxon>
    </lineage>
</organism>
<evidence type="ECO:0000256" key="4">
    <source>
        <dbReference type="PIRSR" id="PIRSR606118-50"/>
    </source>
</evidence>
<dbReference type="Proteomes" id="UP000305778">
    <property type="component" value="Unassembled WGS sequence"/>
</dbReference>
<feature type="domain" description="Resolvase/invertase-type recombinase catalytic" evidence="6">
    <location>
        <begin position="50"/>
        <end position="189"/>
    </location>
</feature>
<evidence type="ECO:0000256" key="1">
    <source>
        <dbReference type="ARBA" id="ARBA00022908"/>
    </source>
</evidence>
<gene>
    <name evidence="7" type="ORF">FCI23_08030</name>
</gene>
<dbReference type="GO" id="GO:0015074">
    <property type="term" value="P:DNA integration"/>
    <property type="evidence" value="ECO:0007669"/>
    <property type="project" value="UniProtKB-KW"/>
</dbReference>
<dbReference type="CDD" id="cd03769">
    <property type="entry name" value="SR_IS607_transposase_like"/>
    <property type="match status" value="1"/>
</dbReference>
<dbReference type="GO" id="GO:0003677">
    <property type="term" value="F:DNA binding"/>
    <property type="evidence" value="ECO:0007669"/>
    <property type="project" value="UniProtKB-KW"/>
</dbReference>
<dbReference type="Gene3D" id="3.40.50.1390">
    <property type="entry name" value="Resolvase, N-terminal catalytic domain"/>
    <property type="match status" value="1"/>
</dbReference>
<dbReference type="InterPro" id="IPR006118">
    <property type="entry name" value="Recombinase_CS"/>
</dbReference>
<dbReference type="AlphaFoldDB" id="A0A4U0SQD1"/>
<evidence type="ECO:0000256" key="3">
    <source>
        <dbReference type="ARBA" id="ARBA00023172"/>
    </source>
</evidence>
<feature type="active site" description="O-(5'-phospho-DNA)-serine intermediate" evidence="4 5">
    <location>
        <position position="58"/>
    </location>
</feature>
<keyword evidence="3" id="KW-0233">DNA recombination</keyword>
<dbReference type="EMBL" id="SUMC01000005">
    <property type="protein sequence ID" value="TKA12222.1"/>
    <property type="molecule type" value="Genomic_DNA"/>
</dbReference>
<keyword evidence="2" id="KW-0238">DNA-binding</keyword>
<dbReference type="InterPro" id="IPR051491">
    <property type="entry name" value="Recombinase/Transposase-rel"/>
</dbReference>
<dbReference type="InterPro" id="IPR036162">
    <property type="entry name" value="Resolvase-like_N_sf"/>
</dbReference>
<dbReference type="NCBIfam" id="NF033518">
    <property type="entry name" value="transpos_IS607"/>
    <property type="match status" value="1"/>
</dbReference>
<dbReference type="SUPFAM" id="SSF53041">
    <property type="entry name" value="Resolvase-like"/>
    <property type="match status" value="1"/>
</dbReference>
<evidence type="ECO:0000259" key="6">
    <source>
        <dbReference type="PROSITE" id="PS51736"/>
    </source>
</evidence>
<sequence length="191" mass="20751">MKLSEWAKRAGVHYQTAWEWARDGKMPVPVVQTPSGSWLVVEPEVPVSGRTVAYCRVSSADQKQDLDRQVSRVVQGATGLGLAVAEVVTEVGSGLNGKRRKLHRVLSDPTATVIVVEHRDRLARFGVEHLESALSASGRRLVVLDPQETTSDLVRDITEVLTSMCARLYGHRAAKNRAARAMAAVTGENAG</sequence>
<accession>A0A4U0SQD1</accession>
<dbReference type="Pfam" id="PF00239">
    <property type="entry name" value="Resolvase"/>
    <property type="match status" value="1"/>
</dbReference>
<dbReference type="InterPro" id="IPR041718">
    <property type="entry name" value="IS607_transposase-like"/>
</dbReference>
<evidence type="ECO:0000313" key="7">
    <source>
        <dbReference type="EMBL" id="TKA12222.1"/>
    </source>
</evidence>
<dbReference type="InterPro" id="IPR006119">
    <property type="entry name" value="Resolv_N"/>
</dbReference>
<dbReference type="OrthoDB" id="9814833at2"/>
<keyword evidence="1" id="KW-0229">DNA integration</keyword>
<dbReference type="PROSITE" id="PS00397">
    <property type="entry name" value="RECOMBINASES_1"/>
    <property type="match status" value="1"/>
</dbReference>
<reference evidence="7 8" key="1">
    <citation type="submission" date="2019-04" db="EMBL/GenBank/DDBJ databases">
        <title>Streptomyces oryziradicis sp. nov., a novel actinomycete isolated from rhizosphere soil of rice (Oryza sativa L.).</title>
        <authorList>
            <person name="Li C."/>
        </authorList>
    </citation>
    <scope>NUCLEOTIDE SEQUENCE [LARGE SCALE GENOMIC DNA]</scope>
    <source>
        <strain evidence="7 8">NEAU-C40</strain>
    </source>
</reference>
<name>A0A4U0SQD1_9ACTN</name>
<dbReference type="PANTHER" id="PTHR36172">
    <property type="match status" value="1"/>
</dbReference>
<keyword evidence="8" id="KW-1185">Reference proteome</keyword>
<dbReference type="GO" id="GO:0000150">
    <property type="term" value="F:DNA strand exchange activity"/>
    <property type="evidence" value="ECO:0007669"/>
    <property type="project" value="InterPro"/>
</dbReference>